<dbReference type="PANTHER" id="PTHR46211">
    <property type="entry name" value="GLYCEROPHOSPHORYL DIESTER PHOSPHODIESTERASE"/>
    <property type="match status" value="1"/>
</dbReference>
<gene>
    <name evidence="2" type="ORF">HHL10_02130</name>
</gene>
<dbReference type="GO" id="GO:0006629">
    <property type="term" value="P:lipid metabolic process"/>
    <property type="evidence" value="ECO:0007669"/>
    <property type="project" value="InterPro"/>
</dbReference>
<dbReference type="AlphaFoldDB" id="A0A848F558"/>
<reference evidence="2 3" key="1">
    <citation type="submission" date="2020-04" db="EMBL/GenBank/DDBJ databases">
        <title>Azohydromonas sp. isolated from soil.</title>
        <authorList>
            <person name="Dahal R.H."/>
        </authorList>
    </citation>
    <scope>NUCLEOTIDE SEQUENCE [LARGE SCALE GENOMIC DNA]</scope>
    <source>
        <strain evidence="2 3">G-1-1-14</strain>
    </source>
</reference>
<organism evidence="2 3">
    <name type="scientific">Azohydromonas caseinilytica</name>
    <dbReference type="NCBI Taxonomy" id="2728836"/>
    <lineage>
        <taxon>Bacteria</taxon>
        <taxon>Pseudomonadati</taxon>
        <taxon>Pseudomonadota</taxon>
        <taxon>Betaproteobacteria</taxon>
        <taxon>Burkholderiales</taxon>
        <taxon>Sphaerotilaceae</taxon>
        <taxon>Azohydromonas</taxon>
    </lineage>
</organism>
<protein>
    <submittedName>
        <fullName evidence="2">Glycerophosphodiester phosphodiesterase</fullName>
    </submittedName>
</protein>
<feature type="domain" description="GP-PDE" evidence="1">
    <location>
        <begin position="19"/>
        <end position="309"/>
    </location>
</feature>
<sequence>MRKLISPSGAQTIDAGTPTCCIGHRGARAFAPENTLPAFRKAAAMGCGMVELDVHLSRDGVPVVHHDDRLARCTDWAEKFPGHGSDFLSDFTLEQLRQLDAGSWYVKELALPAAGRQPFLQSLSEPELRQHVSGAEIEEYSSGHVRIPTLREALELAYELDLLVNIEVKTVPRFYPGIAAKVAATVEDLGLRRSVLVSSFDHRQLLDIRNLLPDLCTGVLTSDRLARPGAYLALMDADAFNPGCYDDFDTLGFGSVRGELEPSGLREVRAQGKMTFVWTCNEIRKFKALAAERVTGIITDYPNRFFATLREGG</sequence>
<dbReference type="InterPro" id="IPR017946">
    <property type="entry name" value="PLC-like_Pdiesterase_TIM-brl"/>
</dbReference>
<dbReference type="PROSITE" id="PS50007">
    <property type="entry name" value="PIPLC_X_DOMAIN"/>
    <property type="match status" value="1"/>
</dbReference>
<evidence type="ECO:0000313" key="2">
    <source>
        <dbReference type="EMBL" id="NML13776.1"/>
    </source>
</evidence>
<dbReference type="RefSeq" id="WP_169158670.1">
    <property type="nucleotide sequence ID" value="NZ_JABBFW010000001.1"/>
</dbReference>
<dbReference type="Pfam" id="PF03009">
    <property type="entry name" value="GDPD"/>
    <property type="match status" value="1"/>
</dbReference>
<evidence type="ECO:0000313" key="3">
    <source>
        <dbReference type="Proteomes" id="UP000574067"/>
    </source>
</evidence>
<dbReference type="PANTHER" id="PTHR46211:SF14">
    <property type="entry name" value="GLYCEROPHOSPHODIESTER PHOSPHODIESTERASE"/>
    <property type="match status" value="1"/>
</dbReference>
<dbReference type="EMBL" id="JABBFW010000001">
    <property type="protein sequence ID" value="NML13776.1"/>
    <property type="molecule type" value="Genomic_DNA"/>
</dbReference>
<dbReference type="SUPFAM" id="SSF51695">
    <property type="entry name" value="PLC-like phosphodiesterases"/>
    <property type="match status" value="1"/>
</dbReference>
<name>A0A848F558_9BURK</name>
<dbReference type="GO" id="GO:0008081">
    <property type="term" value="F:phosphoric diester hydrolase activity"/>
    <property type="evidence" value="ECO:0007669"/>
    <property type="project" value="InterPro"/>
</dbReference>
<proteinExistence type="predicted"/>
<dbReference type="Proteomes" id="UP000574067">
    <property type="component" value="Unassembled WGS sequence"/>
</dbReference>
<keyword evidence="3" id="KW-1185">Reference proteome</keyword>
<evidence type="ECO:0000259" key="1">
    <source>
        <dbReference type="PROSITE" id="PS51704"/>
    </source>
</evidence>
<dbReference type="PROSITE" id="PS51704">
    <property type="entry name" value="GP_PDE"/>
    <property type="match status" value="1"/>
</dbReference>
<dbReference type="InterPro" id="IPR030395">
    <property type="entry name" value="GP_PDE_dom"/>
</dbReference>
<comment type="caution">
    <text evidence="2">The sequence shown here is derived from an EMBL/GenBank/DDBJ whole genome shotgun (WGS) entry which is preliminary data.</text>
</comment>
<dbReference type="Gene3D" id="3.20.20.190">
    <property type="entry name" value="Phosphatidylinositol (PI) phosphodiesterase"/>
    <property type="match status" value="1"/>
</dbReference>
<accession>A0A848F558</accession>